<proteinExistence type="predicted"/>
<dbReference type="AlphaFoldDB" id="A0A917NN04"/>
<dbReference type="EMBL" id="BMOY01000031">
    <property type="protein sequence ID" value="GGJ10084.1"/>
    <property type="molecule type" value="Genomic_DNA"/>
</dbReference>
<dbReference type="RefSeq" id="WP_188882699.1">
    <property type="nucleotide sequence ID" value="NZ_BMOY01000031.1"/>
</dbReference>
<protein>
    <submittedName>
        <fullName evidence="1">Uncharacterized protein</fullName>
    </submittedName>
</protein>
<name>A0A917NN04_9BACL</name>
<sequence length="72" mass="8036">MAANAHAVVCPHCQGRLFREEKIVQIDASVVVRPDLPVPARTVQEMYRYVCLQCGQVLEQTWSGRHEEASGA</sequence>
<comment type="caution">
    <text evidence="1">The sequence shown here is derived from an EMBL/GenBank/DDBJ whole genome shotgun (WGS) entry which is preliminary data.</text>
</comment>
<reference evidence="1" key="2">
    <citation type="submission" date="2020-09" db="EMBL/GenBank/DDBJ databases">
        <authorList>
            <person name="Sun Q."/>
            <person name="Ohkuma M."/>
        </authorList>
    </citation>
    <scope>NUCLEOTIDE SEQUENCE</scope>
    <source>
        <strain evidence="1">JCM 18487</strain>
    </source>
</reference>
<evidence type="ECO:0000313" key="1">
    <source>
        <dbReference type="EMBL" id="GGJ10084.1"/>
    </source>
</evidence>
<dbReference type="Proteomes" id="UP000637695">
    <property type="component" value="Unassembled WGS sequence"/>
</dbReference>
<gene>
    <name evidence="1" type="ORF">GCM10010885_19040</name>
</gene>
<organism evidence="1 2">
    <name type="scientific">Alicyclobacillus cellulosilyticus</name>
    <dbReference type="NCBI Taxonomy" id="1003997"/>
    <lineage>
        <taxon>Bacteria</taxon>
        <taxon>Bacillati</taxon>
        <taxon>Bacillota</taxon>
        <taxon>Bacilli</taxon>
        <taxon>Bacillales</taxon>
        <taxon>Alicyclobacillaceae</taxon>
        <taxon>Alicyclobacillus</taxon>
    </lineage>
</organism>
<reference evidence="1" key="1">
    <citation type="journal article" date="2014" name="Int. J. Syst. Evol. Microbiol.">
        <title>Complete genome sequence of Corynebacterium casei LMG S-19264T (=DSM 44701T), isolated from a smear-ripened cheese.</title>
        <authorList>
            <consortium name="US DOE Joint Genome Institute (JGI-PGF)"/>
            <person name="Walter F."/>
            <person name="Albersmeier A."/>
            <person name="Kalinowski J."/>
            <person name="Ruckert C."/>
        </authorList>
    </citation>
    <scope>NUCLEOTIDE SEQUENCE</scope>
    <source>
        <strain evidence="1">JCM 18487</strain>
    </source>
</reference>
<evidence type="ECO:0000313" key="2">
    <source>
        <dbReference type="Proteomes" id="UP000637695"/>
    </source>
</evidence>
<keyword evidence="2" id="KW-1185">Reference proteome</keyword>
<accession>A0A917NN04</accession>